<feature type="region of interest" description="Disordered" evidence="1">
    <location>
        <begin position="72"/>
        <end position="123"/>
    </location>
</feature>
<dbReference type="EMBL" id="CAJOBC010027402">
    <property type="protein sequence ID" value="CAF4074554.1"/>
    <property type="molecule type" value="Genomic_DNA"/>
</dbReference>
<dbReference type="Proteomes" id="UP000663829">
    <property type="component" value="Unassembled WGS sequence"/>
</dbReference>
<comment type="caution">
    <text evidence="2">The sequence shown here is derived from an EMBL/GenBank/DDBJ whole genome shotgun (WGS) entry which is preliminary data.</text>
</comment>
<keyword evidence="4" id="KW-1185">Reference proteome</keyword>
<dbReference type="EMBL" id="CAJNOQ010011571">
    <property type="protein sequence ID" value="CAF1279917.1"/>
    <property type="molecule type" value="Genomic_DNA"/>
</dbReference>
<proteinExistence type="predicted"/>
<dbReference type="Proteomes" id="UP000681722">
    <property type="component" value="Unassembled WGS sequence"/>
</dbReference>
<protein>
    <submittedName>
        <fullName evidence="2">Uncharacterized protein</fullName>
    </submittedName>
</protein>
<gene>
    <name evidence="2" type="ORF">GPM918_LOCUS27506</name>
    <name evidence="3" type="ORF">SRO942_LOCUS27842</name>
</gene>
<dbReference type="AlphaFoldDB" id="A0A815C7N5"/>
<name>A0A815C7N5_9BILA</name>
<reference evidence="2" key="1">
    <citation type="submission" date="2021-02" db="EMBL/GenBank/DDBJ databases">
        <authorList>
            <person name="Nowell W R."/>
        </authorList>
    </citation>
    <scope>NUCLEOTIDE SEQUENCE</scope>
</reference>
<evidence type="ECO:0000313" key="3">
    <source>
        <dbReference type="EMBL" id="CAF4074554.1"/>
    </source>
</evidence>
<evidence type="ECO:0000256" key="1">
    <source>
        <dbReference type="SAM" id="MobiDB-lite"/>
    </source>
</evidence>
<evidence type="ECO:0000313" key="2">
    <source>
        <dbReference type="EMBL" id="CAF1279917.1"/>
    </source>
</evidence>
<evidence type="ECO:0000313" key="4">
    <source>
        <dbReference type="Proteomes" id="UP000663829"/>
    </source>
</evidence>
<feature type="compositionally biased region" description="Low complexity" evidence="1">
    <location>
        <begin position="73"/>
        <end position="110"/>
    </location>
</feature>
<sequence>MRLLHLSSQRSDIMRTMNNSIFIMIDKLRRSVITIKYNRKASTENVMPLAPSTAVPRRMPQRLIPPQLNISHQRQQQINPSNQQQQQRRRTNLNQQQQQADPGQQQVAQNSPNETTTGIGYNRSVRTTLTTTVRDCLTQFQRLVNRTHRMYDRIDDIIDNM</sequence>
<accession>A0A815C7N5</accession>
<organism evidence="2 4">
    <name type="scientific">Didymodactylos carnosus</name>
    <dbReference type="NCBI Taxonomy" id="1234261"/>
    <lineage>
        <taxon>Eukaryota</taxon>
        <taxon>Metazoa</taxon>
        <taxon>Spiralia</taxon>
        <taxon>Gnathifera</taxon>
        <taxon>Rotifera</taxon>
        <taxon>Eurotatoria</taxon>
        <taxon>Bdelloidea</taxon>
        <taxon>Philodinida</taxon>
        <taxon>Philodinidae</taxon>
        <taxon>Didymodactylos</taxon>
    </lineage>
</organism>